<evidence type="ECO:0000313" key="4">
    <source>
        <dbReference type="EMBL" id="CAF3768259.1"/>
    </source>
</evidence>
<dbReference type="Proteomes" id="UP000663823">
    <property type="component" value="Unassembled WGS sequence"/>
</dbReference>
<comment type="caution">
    <text evidence="3">The sequence shown here is derived from an EMBL/GenBank/DDBJ whole genome shotgun (WGS) entry which is preliminary data.</text>
</comment>
<dbReference type="GO" id="GO:0005509">
    <property type="term" value="F:calcium ion binding"/>
    <property type="evidence" value="ECO:0007669"/>
    <property type="project" value="InterPro"/>
</dbReference>
<dbReference type="AlphaFoldDB" id="A0A815GIH3"/>
<accession>A0A815GIH3</accession>
<dbReference type="Proteomes" id="UP000663889">
    <property type="component" value="Unassembled WGS sequence"/>
</dbReference>
<dbReference type="GO" id="GO:0005576">
    <property type="term" value="C:extracellular region"/>
    <property type="evidence" value="ECO:0007669"/>
    <property type="project" value="InterPro"/>
</dbReference>
<dbReference type="GO" id="GO:0005764">
    <property type="term" value="C:lysosome"/>
    <property type="evidence" value="ECO:0007669"/>
    <property type="project" value="TreeGrafter"/>
</dbReference>
<feature type="signal peptide" evidence="1">
    <location>
        <begin position="1"/>
        <end position="18"/>
    </location>
</feature>
<protein>
    <recommendedName>
        <fullName evidence="7">Ependymin-related protein</fullName>
    </recommendedName>
</protein>
<evidence type="ECO:0000313" key="5">
    <source>
        <dbReference type="EMBL" id="CAF3925535.1"/>
    </source>
</evidence>
<evidence type="ECO:0000313" key="6">
    <source>
        <dbReference type="Proteomes" id="UP000663889"/>
    </source>
</evidence>
<organism evidence="3 6">
    <name type="scientific">Rotaria sordida</name>
    <dbReference type="NCBI Taxonomy" id="392033"/>
    <lineage>
        <taxon>Eukaryota</taxon>
        <taxon>Metazoa</taxon>
        <taxon>Spiralia</taxon>
        <taxon>Gnathifera</taxon>
        <taxon>Rotifera</taxon>
        <taxon>Eurotatoria</taxon>
        <taxon>Bdelloidea</taxon>
        <taxon>Philodinida</taxon>
        <taxon>Philodinidae</taxon>
        <taxon>Rotaria</taxon>
    </lineage>
</organism>
<dbReference type="EMBL" id="CAJOAX010002067">
    <property type="protein sequence ID" value="CAF3768259.1"/>
    <property type="molecule type" value="Genomic_DNA"/>
</dbReference>
<proteinExistence type="predicted"/>
<evidence type="ECO:0000313" key="3">
    <source>
        <dbReference type="EMBL" id="CAF1338872.1"/>
    </source>
</evidence>
<dbReference type="EMBL" id="CAJNOO010002737">
    <property type="protein sequence ID" value="CAF1293393.1"/>
    <property type="molecule type" value="Genomic_DNA"/>
</dbReference>
<reference evidence="3" key="1">
    <citation type="submission" date="2021-02" db="EMBL/GenBank/DDBJ databases">
        <authorList>
            <person name="Nowell W R."/>
        </authorList>
    </citation>
    <scope>NUCLEOTIDE SEQUENCE</scope>
</reference>
<evidence type="ECO:0000256" key="1">
    <source>
        <dbReference type="SAM" id="SignalP"/>
    </source>
</evidence>
<evidence type="ECO:0000313" key="2">
    <source>
        <dbReference type="EMBL" id="CAF1293393.1"/>
    </source>
</evidence>
<dbReference type="PANTHER" id="PTHR10697">
    <property type="entry name" value="MAMMALIAN EPENDYMIN-RELATED PROTEIN 1"/>
    <property type="match status" value="1"/>
</dbReference>
<dbReference type="Proteomes" id="UP000663882">
    <property type="component" value="Unassembled WGS sequence"/>
</dbReference>
<gene>
    <name evidence="5" type="ORF">FNK824_LOCUS21857</name>
    <name evidence="4" type="ORF">OTI717_LOCUS16509</name>
    <name evidence="2" type="ORF">RFH988_LOCUS29341</name>
    <name evidence="3" type="ORF">SEV965_LOCUS28236</name>
</gene>
<dbReference type="GO" id="GO:0007160">
    <property type="term" value="P:cell-matrix adhesion"/>
    <property type="evidence" value="ECO:0007669"/>
    <property type="project" value="InterPro"/>
</dbReference>
<sequence>MFYYALFIALTLFTVVSHSKPATFRANQPEPCCVPNQFSALISTSAAAEIPNAETVATYGVFNFSYDLNRGLVGAKGISYSIIDQKESNLWIIENVAENQTYIIDLNSKKCIKESSSIGLFPCIPESATYLYSSMHGFDNNQFKGDTWYVEDNNAVSFVTVSDDGNCIPVSTNTFISNPRVVNSATITNYVPKINDPSIFDIPEECKNIV</sequence>
<evidence type="ECO:0008006" key="7">
    <source>
        <dbReference type="Google" id="ProtNLM"/>
    </source>
</evidence>
<dbReference type="EMBL" id="CAJOBE010004302">
    <property type="protein sequence ID" value="CAF3925535.1"/>
    <property type="molecule type" value="Genomic_DNA"/>
</dbReference>
<dbReference type="Pfam" id="PF00811">
    <property type="entry name" value="Ependymin"/>
    <property type="match status" value="1"/>
</dbReference>
<name>A0A815GIH3_9BILA</name>
<dbReference type="EMBL" id="CAJNOU010002652">
    <property type="protein sequence ID" value="CAF1338872.1"/>
    <property type="molecule type" value="Genomic_DNA"/>
</dbReference>
<feature type="chain" id="PRO_5036411623" description="Ependymin-related protein" evidence="1">
    <location>
        <begin position="19"/>
        <end position="210"/>
    </location>
</feature>
<dbReference type="PANTHER" id="PTHR10697:SF13">
    <property type="entry name" value="RICIN B LECTIN DOMAIN-CONTAINING PROTEIN"/>
    <property type="match status" value="1"/>
</dbReference>
<dbReference type="InterPro" id="IPR001299">
    <property type="entry name" value="Ependymin"/>
</dbReference>
<dbReference type="OrthoDB" id="6084362at2759"/>
<keyword evidence="1" id="KW-0732">Signal</keyword>
<dbReference type="Proteomes" id="UP000663874">
    <property type="component" value="Unassembled WGS sequence"/>
</dbReference>